<comment type="caution">
    <text evidence="2">The sequence shown here is derived from an EMBL/GenBank/DDBJ whole genome shotgun (WGS) entry which is preliminary data.</text>
</comment>
<evidence type="ECO:0000313" key="2">
    <source>
        <dbReference type="EMBL" id="GIH64501.1"/>
    </source>
</evidence>
<organism evidence="2 3">
    <name type="scientific">Microbispora siamensis</name>
    <dbReference type="NCBI Taxonomy" id="564413"/>
    <lineage>
        <taxon>Bacteria</taxon>
        <taxon>Bacillati</taxon>
        <taxon>Actinomycetota</taxon>
        <taxon>Actinomycetes</taxon>
        <taxon>Streptosporangiales</taxon>
        <taxon>Streptosporangiaceae</taxon>
        <taxon>Microbispora</taxon>
    </lineage>
</organism>
<proteinExistence type="predicted"/>
<dbReference type="EMBL" id="BOOF01000032">
    <property type="protein sequence ID" value="GIH64501.1"/>
    <property type="molecule type" value="Genomic_DNA"/>
</dbReference>
<name>A0ABQ4GSX7_9ACTN</name>
<dbReference type="SUPFAM" id="SSF52317">
    <property type="entry name" value="Class I glutamine amidotransferase-like"/>
    <property type="match status" value="1"/>
</dbReference>
<dbReference type="PANTHER" id="PTHR40469">
    <property type="entry name" value="SECRETED GLYCOSYL HYDROLASE"/>
    <property type="match status" value="1"/>
</dbReference>
<evidence type="ECO:0000313" key="3">
    <source>
        <dbReference type="Proteomes" id="UP000660454"/>
    </source>
</evidence>
<dbReference type="RefSeq" id="WP_204050737.1">
    <property type="nucleotide sequence ID" value="NZ_BOOF01000032.1"/>
</dbReference>
<feature type="domain" description="ThuA-like" evidence="1">
    <location>
        <begin position="16"/>
        <end position="253"/>
    </location>
</feature>
<reference evidence="2 3" key="1">
    <citation type="submission" date="2021-01" db="EMBL/GenBank/DDBJ databases">
        <title>Whole genome shotgun sequence of Microbispora siamensis NBRC 104113.</title>
        <authorList>
            <person name="Komaki H."/>
            <person name="Tamura T."/>
        </authorList>
    </citation>
    <scope>NUCLEOTIDE SEQUENCE [LARGE SCALE GENOMIC DNA]</scope>
    <source>
        <strain evidence="2 3">NBRC 104113</strain>
    </source>
</reference>
<dbReference type="Gene3D" id="3.40.50.880">
    <property type="match status" value="1"/>
</dbReference>
<sequence length="304" mass="33916">MPDIGLRQLGGEDKLRALIVTGHTDIHHDWRTVSPMLAELLRETGLFDVRITEEFRGAGPETLEPYDLVVLNYFGRFEPWGHAPEQRWGTRAEQALYDHVASGKGVVVYHASLQMGAGWEDDFERMAGGVMREHCSRRAPIPDFRLHVVAPEHPVTAGMPEFMPHYDDDLYVNLQWAPGAEVEVLVTGWDNPLRYTQVPAEWDALPGMGQEHALVWTNRYGQGRVFATGLGHGPEAISHPSFRGLFARGAEWAAAGKVTLGLPDGFGEPVPGGDWWPTTLEPMVREMYEQRRQAAAGTQEGTEQ</sequence>
<protein>
    <recommendedName>
        <fullName evidence="1">ThuA-like domain-containing protein</fullName>
    </recommendedName>
</protein>
<evidence type="ECO:0000259" key="1">
    <source>
        <dbReference type="Pfam" id="PF06283"/>
    </source>
</evidence>
<dbReference type="Pfam" id="PF06283">
    <property type="entry name" value="ThuA"/>
    <property type="match status" value="1"/>
</dbReference>
<dbReference type="PANTHER" id="PTHR40469:SF2">
    <property type="entry name" value="GALACTOSE-BINDING DOMAIN-LIKE SUPERFAMILY PROTEIN"/>
    <property type="match status" value="1"/>
</dbReference>
<keyword evidence="3" id="KW-1185">Reference proteome</keyword>
<dbReference type="InterPro" id="IPR029062">
    <property type="entry name" value="Class_I_gatase-like"/>
</dbReference>
<dbReference type="Proteomes" id="UP000660454">
    <property type="component" value="Unassembled WGS sequence"/>
</dbReference>
<gene>
    <name evidence="2" type="ORF">Msi02_53180</name>
</gene>
<accession>A0ABQ4GSX7</accession>
<dbReference type="InterPro" id="IPR029010">
    <property type="entry name" value="ThuA-like"/>
</dbReference>